<dbReference type="EMBL" id="FQTU01000018">
    <property type="protein sequence ID" value="SHF19440.1"/>
    <property type="molecule type" value="Genomic_DNA"/>
</dbReference>
<accession>A0A1M4ZMW4</accession>
<dbReference type="AlphaFoldDB" id="A0A1M4ZMW4"/>
<feature type="domain" description="AB hydrolase-1" evidence="1">
    <location>
        <begin position="80"/>
        <end position="193"/>
    </location>
</feature>
<keyword evidence="3" id="KW-1185">Reference proteome</keyword>
<protein>
    <submittedName>
        <fullName evidence="2">Pimeloyl-ACP methyl ester carboxylesterase</fullName>
    </submittedName>
</protein>
<sequence length="339" mass="38466">MKIKQLNQRKQEKPKMKRKKKIMMIFKVILGFTAVSMVIGATAHATYFKGKLEQIKPYGQIVDVDEGQMHLFSIGNGEKTIVLLPGMGVALPSADFSPLMRKLSEKYTVVTVEYFGVGFSSQTDKPRTTDNYVEEIRTALREGGFEAPYVLMPHSISSVYSEYFASKYPDEVEAIISLDGTSTAFYEEMPSYVKYMLPVAKLQQSTGTLSLLAQVTTNKQQLLTKGYTEKEISDMVIFGGFTLNENVLEQIASSSEYIRDTMDLPFPESVSYFKVISKETYETPNKQLKMTPQKYQYDHLERIGENVEYEILDGNHFIYANNADRILEIVDSVLIKANQ</sequence>
<organism evidence="2 3">
    <name type="scientific">Alkalibacter saccharofermentans DSM 14828</name>
    <dbReference type="NCBI Taxonomy" id="1120975"/>
    <lineage>
        <taxon>Bacteria</taxon>
        <taxon>Bacillati</taxon>
        <taxon>Bacillota</taxon>
        <taxon>Clostridia</taxon>
        <taxon>Eubacteriales</taxon>
        <taxon>Eubacteriaceae</taxon>
        <taxon>Alkalibacter</taxon>
    </lineage>
</organism>
<evidence type="ECO:0000313" key="3">
    <source>
        <dbReference type="Proteomes" id="UP000184251"/>
    </source>
</evidence>
<dbReference type="Gene3D" id="3.40.50.1820">
    <property type="entry name" value="alpha/beta hydrolase"/>
    <property type="match status" value="1"/>
</dbReference>
<dbReference type="SUPFAM" id="SSF53474">
    <property type="entry name" value="alpha/beta-Hydrolases"/>
    <property type="match status" value="1"/>
</dbReference>
<dbReference type="RefSeq" id="WP_242945507.1">
    <property type="nucleotide sequence ID" value="NZ_FQTU01000018.1"/>
</dbReference>
<evidence type="ECO:0000313" key="2">
    <source>
        <dbReference type="EMBL" id="SHF19440.1"/>
    </source>
</evidence>
<dbReference type="Pfam" id="PF00561">
    <property type="entry name" value="Abhydrolase_1"/>
    <property type="match status" value="1"/>
</dbReference>
<dbReference type="InterPro" id="IPR029058">
    <property type="entry name" value="AB_hydrolase_fold"/>
</dbReference>
<dbReference type="STRING" id="1120975.SAMN02746064_02100"/>
<proteinExistence type="predicted"/>
<gene>
    <name evidence="2" type="ORF">SAMN02746064_02100</name>
</gene>
<name>A0A1M4ZMW4_9FIRM</name>
<reference evidence="2 3" key="1">
    <citation type="submission" date="2016-11" db="EMBL/GenBank/DDBJ databases">
        <authorList>
            <person name="Jaros S."/>
            <person name="Januszkiewicz K."/>
            <person name="Wedrychowicz H."/>
        </authorList>
    </citation>
    <scope>NUCLEOTIDE SEQUENCE [LARGE SCALE GENOMIC DNA]</scope>
    <source>
        <strain evidence="2 3">DSM 14828</strain>
    </source>
</reference>
<evidence type="ECO:0000259" key="1">
    <source>
        <dbReference type="Pfam" id="PF00561"/>
    </source>
</evidence>
<dbReference type="Proteomes" id="UP000184251">
    <property type="component" value="Unassembled WGS sequence"/>
</dbReference>
<dbReference type="InterPro" id="IPR000073">
    <property type="entry name" value="AB_hydrolase_1"/>
</dbReference>